<evidence type="ECO:0000313" key="3">
    <source>
        <dbReference type="Proteomes" id="UP000028933"/>
    </source>
</evidence>
<dbReference type="EMBL" id="CP007547">
    <property type="protein sequence ID" value="AIL45521.1"/>
    <property type="molecule type" value="Genomic_DNA"/>
</dbReference>
<feature type="signal peptide" evidence="1">
    <location>
        <begin position="1"/>
        <end position="25"/>
    </location>
</feature>
<evidence type="ECO:0000256" key="1">
    <source>
        <dbReference type="SAM" id="SignalP"/>
    </source>
</evidence>
<reference evidence="2" key="1">
    <citation type="journal article" date="2013" name="Lancet">
        <title>First case of E anophelis outbreak in an intensive-care unit.</title>
        <authorList>
            <person name="Teo J."/>
            <person name="Tan S.Y."/>
            <person name="Tay M."/>
            <person name="Ding Y."/>
            <person name="Kjelleberg S."/>
            <person name="Givskov M."/>
            <person name="Lin R.T."/>
            <person name="Yang L."/>
        </authorList>
    </citation>
    <scope>NUCLEOTIDE SEQUENCE [LARGE SCALE GENOMIC DNA]</scope>
    <source>
        <strain evidence="2">NUHP1</strain>
    </source>
</reference>
<sequence>MMKPLQFKIVSFSLLTLLLTTISCRSTEESINDNTTVASAFNVKIKLSGIETIAETPALQASANKKGISSGDIQQTVIPFEGDTFVTATLVPQANTSTLSSQTQASVNPLAAGIVSNELKDGIRYKVVVYDKSGNYVDQKEFSYKQNETDGFLLNGDQNYTFIAYSLNNNLPTPNIFDDKAPLTTAKLAAVSGDLMYFKKNMTVTGNKVNELAIMLKHQFSKITTKLDARQVGNISAVTNAAFTPAFASADISFATDALSYNNSLSGGQAVSFQSKLNDPVVTSVATQVIARTNDTNPEGILNIGAVTIDGVTKNLKLDKIKITPGVQYNLNLRFGPCRQDILPEKFDVANGVSKTFTMPATDFGFIFDIYKLDNSFNLTINGTKMSTAEINFEDGYGVNGRSTSSIRFQDKTKYGSNGIPTIYSMEGVAGKPLIRVVISKDGQVSLFGSKSSGGPLEPMELYNGSTFNKIKWNTTGSNTVTATQMVFGTTYMSGFGTGKQIVTCTP</sequence>
<evidence type="ECO:0000313" key="2">
    <source>
        <dbReference type="EMBL" id="AIL45521.1"/>
    </source>
</evidence>
<evidence type="ECO:0008006" key="4">
    <source>
        <dbReference type="Google" id="ProtNLM"/>
    </source>
</evidence>
<dbReference type="AlphaFoldDB" id="A0A077EDA2"/>
<dbReference type="STRING" id="1338011.BD94_1746"/>
<dbReference type="Proteomes" id="UP000028933">
    <property type="component" value="Chromosome"/>
</dbReference>
<reference evidence="2" key="2">
    <citation type="journal article" date="2015" name="Genome Biol. Evol.">
        <title>Complete Genome Sequence and Transcriptomic Analysis of the Novel Pathogen Elizabethkingia anophelis in Response to Oxidative Stress.</title>
        <authorList>
            <person name="Li Y."/>
            <person name="Liu Y."/>
            <person name="Chew S.C."/>
            <person name="Tay M."/>
            <person name="Salido M.M."/>
            <person name="Teo J."/>
            <person name="Lauro F.M."/>
            <person name="Givskov M."/>
            <person name="Yang L."/>
        </authorList>
    </citation>
    <scope>NUCLEOTIDE SEQUENCE</scope>
    <source>
        <strain evidence="2">NUHP1</strain>
    </source>
</reference>
<organism evidence="2 3">
    <name type="scientific">Elizabethkingia anophelis NUHP1</name>
    <dbReference type="NCBI Taxonomy" id="1338011"/>
    <lineage>
        <taxon>Bacteria</taxon>
        <taxon>Pseudomonadati</taxon>
        <taxon>Bacteroidota</taxon>
        <taxon>Flavobacteriia</taxon>
        <taxon>Flavobacteriales</taxon>
        <taxon>Weeksellaceae</taxon>
        <taxon>Elizabethkingia</taxon>
    </lineage>
</organism>
<dbReference type="RefSeq" id="WP_024564549.1">
    <property type="nucleotide sequence ID" value="NZ_CP007547.1"/>
</dbReference>
<dbReference type="PROSITE" id="PS51257">
    <property type="entry name" value="PROKAR_LIPOPROTEIN"/>
    <property type="match status" value="1"/>
</dbReference>
<gene>
    <name evidence="2" type="ORF">BD94_1746</name>
</gene>
<keyword evidence="1" id="KW-0732">Signal</keyword>
<dbReference type="HOGENOM" id="CLU_549504_0_0_10"/>
<feature type="chain" id="PRO_5001718264" description="Fimbrillin family protein" evidence="1">
    <location>
        <begin position="26"/>
        <end position="507"/>
    </location>
</feature>
<dbReference type="eggNOG" id="COG3291">
    <property type="taxonomic scope" value="Bacteria"/>
</dbReference>
<accession>A0A077EDA2</accession>
<protein>
    <recommendedName>
        <fullName evidence="4">Fimbrillin family protein</fullName>
    </recommendedName>
</protein>
<name>A0A077EDA2_9FLAO</name>
<proteinExistence type="predicted"/>
<dbReference type="KEGG" id="eao:BD94_1746"/>